<evidence type="ECO:0000313" key="3">
    <source>
        <dbReference type="EMBL" id="PIP57004.1"/>
    </source>
</evidence>
<feature type="transmembrane region" description="Helical" evidence="1">
    <location>
        <begin position="9"/>
        <end position="33"/>
    </location>
</feature>
<evidence type="ECO:0000256" key="1">
    <source>
        <dbReference type="SAM" id="Phobius"/>
    </source>
</evidence>
<dbReference type="Gene3D" id="2.120.10.30">
    <property type="entry name" value="TolB, C-terminal domain"/>
    <property type="match status" value="2"/>
</dbReference>
<dbReference type="Pfam" id="PF07676">
    <property type="entry name" value="PD40"/>
    <property type="match status" value="1"/>
</dbReference>
<dbReference type="EMBL" id="PCSU01000001">
    <property type="protein sequence ID" value="PIP57004.1"/>
    <property type="molecule type" value="Genomic_DNA"/>
</dbReference>
<accession>A0A2H0BHA5</accession>
<keyword evidence="1" id="KW-0472">Membrane</keyword>
<dbReference type="InterPro" id="IPR011659">
    <property type="entry name" value="WD40"/>
</dbReference>
<reference evidence="3 4" key="1">
    <citation type="submission" date="2017-09" db="EMBL/GenBank/DDBJ databases">
        <title>Depth-based differentiation of microbial function through sediment-hosted aquifers and enrichment of novel symbionts in the deep terrestrial subsurface.</title>
        <authorList>
            <person name="Probst A.J."/>
            <person name="Ladd B."/>
            <person name="Jarett J.K."/>
            <person name="Geller-Mcgrath D.E."/>
            <person name="Sieber C.M."/>
            <person name="Emerson J.B."/>
            <person name="Anantharaman K."/>
            <person name="Thomas B.C."/>
            <person name="Malmstrom R."/>
            <person name="Stieglmeier M."/>
            <person name="Klingl A."/>
            <person name="Woyke T."/>
            <person name="Ryan C.M."/>
            <person name="Banfield J.F."/>
        </authorList>
    </citation>
    <scope>NUCLEOTIDE SEQUENCE [LARGE SCALE GENOMIC DNA]</scope>
    <source>
        <strain evidence="3">CG22_combo_CG10-13_8_21_14_all_39_12</strain>
    </source>
</reference>
<protein>
    <recommendedName>
        <fullName evidence="2">PEGA domain-containing protein</fullName>
    </recommendedName>
</protein>
<dbReference type="PANTHER" id="PTHR36194">
    <property type="entry name" value="S-LAYER-LIKE PROTEIN"/>
    <property type="match status" value="1"/>
</dbReference>
<dbReference type="SUPFAM" id="SSF82171">
    <property type="entry name" value="DPP6 N-terminal domain-like"/>
    <property type="match status" value="1"/>
</dbReference>
<dbReference type="Pfam" id="PF08308">
    <property type="entry name" value="PEGA"/>
    <property type="match status" value="1"/>
</dbReference>
<organism evidence="3 4">
    <name type="scientific">candidate division WWE3 bacterium CG22_combo_CG10-13_8_21_14_all_39_12</name>
    <dbReference type="NCBI Taxonomy" id="1975094"/>
    <lineage>
        <taxon>Bacteria</taxon>
        <taxon>Katanobacteria</taxon>
    </lineage>
</organism>
<sequence length="396" mass="44423">MKHMEHRRYYYLVGTFIFIAVTSLIITLLASGFRLGSDGTISQTGIISINSAPEGALVYINDVPQDATNTNITQLKPGTYSVRLEKEGFVPWKQDVDVVSQTVTRVDSLLVPLYPSFNPLTYTGVANPSIAPDGQRIVYKSTNPETAGIWLLELEDRPFNLSTKPRQLLADTENRPYSTGSVDWSPSSNEIKITMLIPSTKLSELDNSTTIIEYFSIQSNELLTSSIQEIDDEWKILASTEREALLNNLSDTHVAEILALNIHSWSPDNSQILHTIEKDDQIEYHVYNVPDSNTNNEPTPTPQSHKTIHNPILTLPRDYVVRWFPDSSHLLITHQTDETNGAIEIVEIMGTNRVQVYSGSLSQSIAYPNPNGSRIIILARFNQESDAYNLYGINLR</sequence>
<name>A0A2H0BHA5_UNCKA</name>
<evidence type="ECO:0000313" key="4">
    <source>
        <dbReference type="Proteomes" id="UP000228495"/>
    </source>
</evidence>
<gene>
    <name evidence="3" type="ORF">COX05_00145</name>
</gene>
<evidence type="ECO:0000259" key="2">
    <source>
        <dbReference type="Pfam" id="PF08308"/>
    </source>
</evidence>
<dbReference type="PANTHER" id="PTHR36194:SF1">
    <property type="entry name" value="S-LAYER-LIKE PROTEIN"/>
    <property type="match status" value="1"/>
</dbReference>
<dbReference type="Proteomes" id="UP000228495">
    <property type="component" value="Unassembled WGS sequence"/>
</dbReference>
<dbReference type="InterPro" id="IPR013229">
    <property type="entry name" value="PEGA"/>
</dbReference>
<dbReference type="AlphaFoldDB" id="A0A2H0BHA5"/>
<feature type="domain" description="PEGA" evidence="2">
    <location>
        <begin position="45"/>
        <end position="110"/>
    </location>
</feature>
<keyword evidence="1" id="KW-1133">Transmembrane helix</keyword>
<comment type="caution">
    <text evidence="3">The sequence shown here is derived from an EMBL/GenBank/DDBJ whole genome shotgun (WGS) entry which is preliminary data.</text>
</comment>
<dbReference type="InterPro" id="IPR011042">
    <property type="entry name" value="6-blade_b-propeller_TolB-like"/>
</dbReference>
<proteinExistence type="predicted"/>
<keyword evidence="1" id="KW-0812">Transmembrane</keyword>